<reference evidence="1 2" key="1">
    <citation type="submission" date="2015-01" db="EMBL/GenBank/DDBJ databases">
        <title>Vibrio sp. C1 JCM 19231 whole genome shotgun sequence.</title>
        <authorList>
            <person name="Sawabe T."/>
            <person name="Meirelles P."/>
            <person name="Feng G."/>
            <person name="Sayaka M."/>
            <person name="Hattori M."/>
            <person name="Ohkuma M."/>
        </authorList>
    </citation>
    <scope>NUCLEOTIDE SEQUENCE [LARGE SCALE GENOMIC DNA]</scope>
    <source>
        <strain evidence="2">JCM 19231</strain>
    </source>
</reference>
<proteinExistence type="predicted"/>
<name>A0A0B8NTI8_9VIBR</name>
<accession>A0A0B8NTI8</accession>
<dbReference type="EMBL" id="BBRZ01000004">
    <property type="protein sequence ID" value="GAM54428.1"/>
    <property type="molecule type" value="Genomic_DNA"/>
</dbReference>
<dbReference type="AlphaFoldDB" id="A0A0B8NTI8"/>
<sequence length="43" mass="5290">MARQYLSKWLFWREFLQFYLSFKMNKSSTYLNQSTSSSCRLVL</sequence>
<keyword evidence="2" id="KW-1185">Reference proteome</keyword>
<dbReference type="Proteomes" id="UP000031671">
    <property type="component" value="Unassembled WGS sequence"/>
</dbReference>
<evidence type="ECO:0000313" key="2">
    <source>
        <dbReference type="Proteomes" id="UP000031671"/>
    </source>
</evidence>
<protein>
    <submittedName>
        <fullName evidence="1">Uncharacterized protein</fullName>
    </submittedName>
</protein>
<evidence type="ECO:0000313" key="1">
    <source>
        <dbReference type="EMBL" id="GAM54428.1"/>
    </source>
</evidence>
<reference evidence="1 2" key="2">
    <citation type="submission" date="2015-01" db="EMBL/GenBank/DDBJ databases">
        <authorList>
            <consortium name="NBRP consortium"/>
            <person name="Sawabe T."/>
            <person name="Meirelles P."/>
            <person name="Feng G."/>
            <person name="Sayaka M."/>
            <person name="Hattori M."/>
            <person name="Ohkuma M."/>
        </authorList>
    </citation>
    <scope>NUCLEOTIDE SEQUENCE [LARGE SCALE GENOMIC DNA]</scope>
    <source>
        <strain evidence="2">JCM 19231</strain>
    </source>
</reference>
<gene>
    <name evidence="1" type="ORF">JCM19231_4606</name>
</gene>
<comment type="caution">
    <text evidence="1">The sequence shown here is derived from an EMBL/GenBank/DDBJ whole genome shotgun (WGS) entry which is preliminary data.</text>
</comment>
<organism evidence="1 2">
    <name type="scientific">Vibrio ishigakensis</name>
    <dbReference type="NCBI Taxonomy" id="1481914"/>
    <lineage>
        <taxon>Bacteria</taxon>
        <taxon>Pseudomonadati</taxon>
        <taxon>Pseudomonadota</taxon>
        <taxon>Gammaproteobacteria</taxon>
        <taxon>Vibrionales</taxon>
        <taxon>Vibrionaceae</taxon>
        <taxon>Vibrio</taxon>
    </lineage>
</organism>